<feature type="compositionally biased region" description="Low complexity" evidence="4">
    <location>
        <begin position="100"/>
        <end position="114"/>
    </location>
</feature>
<dbReference type="PANTHER" id="PTHR47424">
    <property type="entry name" value="REGULATORY PROTEIN GAL4"/>
    <property type="match status" value="1"/>
</dbReference>
<dbReference type="EMBL" id="PDLM01000004">
    <property type="protein sequence ID" value="RDW80270.1"/>
    <property type="molecule type" value="Genomic_DNA"/>
</dbReference>
<organism evidence="6 7">
    <name type="scientific">Coleophoma cylindrospora</name>
    <dbReference type="NCBI Taxonomy" id="1849047"/>
    <lineage>
        <taxon>Eukaryota</taxon>
        <taxon>Fungi</taxon>
        <taxon>Dikarya</taxon>
        <taxon>Ascomycota</taxon>
        <taxon>Pezizomycotina</taxon>
        <taxon>Leotiomycetes</taxon>
        <taxon>Helotiales</taxon>
        <taxon>Dermateaceae</taxon>
        <taxon>Coleophoma</taxon>
    </lineage>
</organism>
<dbReference type="GO" id="GO:0005634">
    <property type="term" value="C:nucleus"/>
    <property type="evidence" value="ECO:0007669"/>
    <property type="project" value="TreeGrafter"/>
</dbReference>
<protein>
    <recommendedName>
        <fullName evidence="5">Xylanolytic transcriptional activator regulatory domain-containing protein</fullName>
    </recommendedName>
</protein>
<dbReference type="OrthoDB" id="424974at2759"/>
<dbReference type="Pfam" id="PF04082">
    <property type="entry name" value="Fungal_trans"/>
    <property type="match status" value="1"/>
</dbReference>
<dbReference type="Proteomes" id="UP000256645">
    <property type="component" value="Unassembled WGS sequence"/>
</dbReference>
<dbReference type="SMART" id="SM00906">
    <property type="entry name" value="Fungal_trans"/>
    <property type="match status" value="1"/>
</dbReference>
<dbReference type="PANTHER" id="PTHR47424:SF4">
    <property type="entry name" value="ZN(II)2CYS6 TRANSCRIPTION FACTOR (EUROFUNG)"/>
    <property type="match status" value="1"/>
</dbReference>
<dbReference type="GO" id="GO:0000978">
    <property type="term" value="F:RNA polymerase II cis-regulatory region sequence-specific DNA binding"/>
    <property type="evidence" value="ECO:0007669"/>
    <property type="project" value="TreeGrafter"/>
</dbReference>
<feature type="domain" description="Xylanolytic transcriptional activator regulatory" evidence="5">
    <location>
        <begin position="317"/>
        <end position="392"/>
    </location>
</feature>
<evidence type="ECO:0000256" key="1">
    <source>
        <dbReference type="ARBA" id="ARBA00023015"/>
    </source>
</evidence>
<keyword evidence="2" id="KW-0804">Transcription</keyword>
<evidence type="ECO:0000259" key="5">
    <source>
        <dbReference type="SMART" id="SM00906"/>
    </source>
</evidence>
<reference evidence="6 7" key="1">
    <citation type="journal article" date="2018" name="IMA Fungus">
        <title>IMA Genome-F 9: Draft genome sequence of Annulohypoxylon stygium, Aspergillus mulundensis, Berkeleyomyces basicola (syn. Thielaviopsis basicola), Ceratocystis smalleyi, two Cercospora beticola strains, Coleophoma cylindrospora, Fusarium fracticaudum, Phialophora cf. hyalina, and Morchella septimelata.</title>
        <authorList>
            <person name="Wingfield B.D."/>
            <person name="Bills G.F."/>
            <person name="Dong Y."/>
            <person name="Huang W."/>
            <person name="Nel W.J."/>
            <person name="Swalarsk-Parry B.S."/>
            <person name="Vaghefi N."/>
            <person name="Wilken P.M."/>
            <person name="An Z."/>
            <person name="de Beer Z.W."/>
            <person name="De Vos L."/>
            <person name="Chen L."/>
            <person name="Duong T.A."/>
            <person name="Gao Y."/>
            <person name="Hammerbacher A."/>
            <person name="Kikkert J.R."/>
            <person name="Li Y."/>
            <person name="Li H."/>
            <person name="Li K."/>
            <person name="Li Q."/>
            <person name="Liu X."/>
            <person name="Ma X."/>
            <person name="Naidoo K."/>
            <person name="Pethybridge S.J."/>
            <person name="Sun J."/>
            <person name="Steenkamp E.T."/>
            <person name="van der Nest M.A."/>
            <person name="van Wyk S."/>
            <person name="Wingfield M.J."/>
            <person name="Xiong C."/>
            <person name="Yue Q."/>
            <person name="Zhang X."/>
        </authorList>
    </citation>
    <scope>NUCLEOTIDE SEQUENCE [LARGE SCALE GENOMIC DNA]</scope>
    <source>
        <strain evidence="6 7">BP6252</strain>
    </source>
</reference>
<dbReference type="InterPro" id="IPR007219">
    <property type="entry name" value="XnlR_reg_dom"/>
</dbReference>
<dbReference type="STRING" id="1849047.A0A3D8S288"/>
<comment type="caution">
    <text evidence="6">The sequence shown here is derived from an EMBL/GenBank/DDBJ whole genome shotgun (WGS) entry which is preliminary data.</text>
</comment>
<evidence type="ECO:0000256" key="2">
    <source>
        <dbReference type="ARBA" id="ARBA00023163"/>
    </source>
</evidence>
<dbReference type="CDD" id="cd12148">
    <property type="entry name" value="fungal_TF_MHR"/>
    <property type="match status" value="1"/>
</dbReference>
<sequence length="737" mass="83346">MCTWETGSLRISAQTSAEQVKWLKDRIRLLEQGNSHQPVDQSDEGQIQDSTSGWQMPLATDLPRDTRAYLPEYIIPQSSPIPLDGVSFTSPTQARPDPQPITSTTPSITGPSPSFQRASMSVDNVSPSDDRFVRPFMRATLESHHTEAPCNGVGAFMHELQRVVEQKLSKGSQPTPFALGRKDDHLRPSSPELEGHVNYVLPPRKQADSLMAAYWKYLHTLYPYLDKKQTEEDYDKTWKGDDSVSDERTFLCLLNIIFALCCRLTGSTTSEREYLAAVFYQRARKLLDVGKMGSVRSVQSYLLFGQYFQSTNEAHSCWMFVGLAIRTAQSLGLHLPETSERQSDIRTREMFRKVWHGCILMDRLVSITYGRQCMIGPKMAMAVSLPLAIDEENLLVGDVWQHTIQAQQPSLINFYISSLKLFQVLHDVLPGLDDTDSRNQPTNGYHNTSSGNFPSIEGRPSIFEIQQRLSRWEETVPEYLKISKYIQDDSGDIILYRQAVILHQSHLQVHLFLLRNLLSSHISSESQDVGQPVSFGKLLHHRMLLQCAIVCVKVAQEAIDTIHKRETTGICSEALSPWWYNVLFLYTSATVLIAARLSPLILAEVSEESVLDMFRKAMEVLNRYKAFGTSVHLLTIMLHFLSDFLPQRYARNRQNLQGADTNKPSSNNTGANGNPTLQYWCPMKPVGASSSHPSENSRHHDSESNNSTSAETVPDFDTIFDPDDFSWLVKLPLNNRT</sequence>
<evidence type="ECO:0000313" key="6">
    <source>
        <dbReference type="EMBL" id="RDW80270.1"/>
    </source>
</evidence>
<accession>A0A3D8S288</accession>
<feature type="region of interest" description="Disordered" evidence="4">
    <location>
        <begin position="89"/>
        <end position="126"/>
    </location>
</feature>
<feature type="compositionally biased region" description="Polar residues" evidence="4">
    <location>
        <begin position="115"/>
        <end position="126"/>
    </location>
</feature>
<gene>
    <name evidence="6" type="ORF">BP6252_04908</name>
</gene>
<evidence type="ECO:0000256" key="4">
    <source>
        <dbReference type="SAM" id="MobiDB-lite"/>
    </source>
</evidence>
<feature type="region of interest" description="Disordered" evidence="4">
    <location>
        <begin position="33"/>
        <end position="55"/>
    </location>
</feature>
<name>A0A3D8S288_9HELO</name>
<dbReference type="GO" id="GO:0000435">
    <property type="term" value="P:positive regulation of transcription from RNA polymerase II promoter by galactose"/>
    <property type="evidence" value="ECO:0007669"/>
    <property type="project" value="TreeGrafter"/>
</dbReference>
<dbReference type="AlphaFoldDB" id="A0A3D8S288"/>
<keyword evidence="7" id="KW-1185">Reference proteome</keyword>
<dbReference type="GO" id="GO:0006351">
    <property type="term" value="P:DNA-templated transcription"/>
    <property type="evidence" value="ECO:0007669"/>
    <property type="project" value="InterPro"/>
</dbReference>
<dbReference type="GO" id="GO:0008270">
    <property type="term" value="F:zinc ion binding"/>
    <property type="evidence" value="ECO:0007669"/>
    <property type="project" value="InterPro"/>
</dbReference>
<proteinExistence type="predicted"/>
<keyword evidence="1" id="KW-0805">Transcription regulation</keyword>
<evidence type="ECO:0000256" key="3">
    <source>
        <dbReference type="ARBA" id="ARBA00023242"/>
    </source>
</evidence>
<dbReference type="GO" id="GO:0000981">
    <property type="term" value="F:DNA-binding transcription factor activity, RNA polymerase II-specific"/>
    <property type="evidence" value="ECO:0007669"/>
    <property type="project" value="TreeGrafter"/>
</dbReference>
<dbReference type="InterPro" id="IPR051127">
    <property type="entry name" value="Fungal_SecMet_Regulators"/>
</dbReference>
<keyword evidence="3" id="KW-0539">Nucleus</keyword>
<feature type="region of interest" description="Disordered" evidence="4">
    <location>
        <begin position="686"/>
        <end position="715"/>
    </location>
</feature>
<evidence type="ECO:0000313" key="7">
    <source>
        <dbReference type="Proteomes" id="UP000256645"/>
    </source>
</evidence>
<feature type="compositionally biased region" description="Polar residues" evidence="4">
    <location>
        <begin position="33"/>
        <end position="54"/>
    </location>
</feature>